<evidence type="ECO:0000313" key="1">
    <source>
        <dbReference type="EnsemblPlants" id="AVESA.00010b.r2.1AG0077650.1.CDS.1"/>
    </source>
</evidence>
<organism evidence="1 2">
    <name type="scientific">Avena sativa</name>
    <name type="common">Oat</name>
    <dbReference type="NCBI Taxonomy" id="4498"/>
    <lineage>
        <taxon>Eukaryota</taxon>
        <taxon>Viridiplantae</taxon>
        <taxon>Streptophyta</taxon>
        <taxon>Embryophyta</taxon>
        <taxon>Tracheophyta</taxon>
        <taxon>Spermatophyta</taxon>
        <taxon>Magnoliopsida</taxon>
        <taxon>Liliopsida</taxon>
        <taxon>Poales</taxon>
        <taxon>Poaceae</taxon>
        <taxon>BOP clade</taxon>
        <taxon>Pooideae</taxon>
        <taxon>Poodae</taxon>
        <taxon>Poeae</taxon>
        <taxon>Poeae Chloroplast Group 1 (Aveneae type)</taxon>
        <taxon>Aveninae</taxon>
        <taxon>Avena</taxon>
    </lineage>
</organism>
<accession>A0ACD5TLC6</accession>
<protein>
    <submittedName>
        <fullName evidence="1">Uncharacterized protein</fullName>
    </submittedName>
</protein>
<reference evidence="1" key="1">
    <citation type="submission" date="2021-05" db="EMBL/GenBank/DDBJ databases">
        <authorList>
            <person name="Scholz U."/>
            <person name="Mascher M."/>
            <person name="Fiebig A."/>
        </authorList>
    </citation>
    <scope>NUCLEOTIDE SEQUENCE [LARGE SCALE GENOMIC DNA]</scope>
</reference>
<dbReference type="EnsemblPlants" id="AVESA.00010b.r2.1AG0077650.1">
    <property type="protein sequence ID" value="AVESA.00010b.r2.1AG0077650.1.CDS.1"/>
    <property type="gene ID" value="AVESA.00010b.r2.1AG0077650"/>
</dbReference>
<sequence length="493" mass="53228">MGQQAAAGEELAAAGCEGKQQQRAHFVFIPLMAQGHVIPSLDTALLLASQGAVCSMVATPWTAARIRPCIEQCGLEVRLLEFPLEYVSDGADNLDNIPPERVVGYFQAVALLQAPIQERLGKLEPRVSCIVSDFSHPWTAPVAAALGVPRISFFPMCAFCALSEHNVHEYNKCLCSPGSEEVVAVPLLDATLLEMRRVEAPCFFRHASMGTLGEDIQRAHAQGAGMIFNTFLELEPDHVAGLSSAWGGKKVWTVGPVSLHHQLAAGGTTTTCRGEASMDDDDCLRWLDGKEAGSVVYVSFGTIAPKMDPETVLELARALETSGHPFIWALSKADHPFAESSQELQELEARVAASGGGRIVRGWVPQLLILSHAAVGCLFTHSGWNSVMEAITAGKPAVTWPRLIGSDHFVNEKFTVEVLRIGVSVRPEDPHIQPVEVRREAIQAALTAVLEGGDEGQERRNRVRDLSLKAKAAMQPGGSSHANLCDLVQRFTI</sequence>
<evidence type="ECO:0000313" key="2">
    <source>
        <dbReference type="Proteomes" id="UP001732700"/>
    </source>
</evidence>
<reference evidence="1" key="2">
    <citation type="submission" date="2025-09" db="UniProtKB">
        <authorList>
            <consortium name="EnsemblPlants"/>
        </authorList>
    </citation>
    <scope>IDENTIFICATION</scope>
</reference>
<proteinExistence type="predicted"/>
<keyword evidence="2" id="KW-1185">Reference proteome</keyword>
<name>A0ACD5TLC6_AVESA</name>
<dbReference type="Proteomes" id="UP001732700">
    <property type="component" value="Chromosome 1A"/>
</dbReference>